<comment type="subcellular location">
    <subcellularLocation>
        <location evidence="1 7">Cell membrane</location>
        <topology evidence="1 7">Multi-pass membrane protein</topology>
    </subcellularLocation>
</comment>
<feature type="transmembrane region" description="Helical" evidence="7">
    <location>
        <begin position="204"/>
        <end position="232"/>
    </location>
</feature>
<dbReference type="Pfam" id="PF00528">
    <property type="entry name" value="BPD_transp_1"/>
    <property type="match status" value="1"/>
</dbReference>
<feature type="region of interest" description="Disordered" evidence="8">
    <location>
        <begin position="1"/>
        <end position="22"/>
    </location>
</feature>
<name>A0A941ED16_9ACTN</name>
<comment type="similarity">
    <text evidence="7">Belongs to the binding-protein-dependent transport system permease family.</text>
</comment>
<feature type="compositionally biased region" description="Basic residues" evidence="8">
    <location>
        <begin position="1"/>
        <end position="10"/>
    </location>
</feature>
<evidence type="ECO:0000256" key="3">
    <source>
        <dbReference type="ARBA" id="ARBA00022475"/>
    </source>
</evidence>
<gene>
    <name evidence="10" type="ORF">KDK95_22980</name>
</gene>
<dbReference type="Gene3D" id="1.10.3720.10">
    <property type="entry name" value="MetI-like"/>
    <property type="match status" value="1"/>
</dbReference>
<comment type="caution">
    <text evidence="10">The sequence shown here is derived from an EMBL/GenBank/DDBJ whole genome shotgun (WGS) entry which is preliminary data.</text>
</comment>
<dbReference type="InterPro" id="IPR035906">
    <property type="entry name" value="MetI-like_sf"/>
</dbReference>
<dbReference type="AlphaFoldDB" id="A0A941ED16"/>
<dbReference type="Proteomes" id="UP000676325">
    <property type="component" value="Unassembled WGS sequence"/>
</dbReference>
<accession>A0A941ED16</accession>
<evidence type="ECO:0000256" key="4">
    <source>
        <dbReference type="ARBA" id="ARBA00022692"/>
    </source>
</evidence>
<feature type="domain" description="ABC transmembrane type-1" evidence="9">
    <location>
        <begin position="84"/>
        <end position="276"/>
    </location>
</feature>
<dbReference type="PANTHER" id="PTHR32243:SF18">
    <property type="entry name" value="INNER MEMBRANE ABC TRANSPORTER PERMEASE PROTEIN YCJP"/>
    <property type="match status" value="1"/>
</dbReference>
<dbReference type="SUPFAM" id="SSF161098">
    <property type="entry name" value="MetI-like"/>
    <property type="match status" value="1"/>
</dbReference>
<feature type="transmembrane region" description="Helical" evidence="7">
    <location>
        <begin position="119"/>
        <end position="143"/>
    </location>
</feature>
<keyword evidence="6 7" id="KW-0472">Membrane</keyword>
<evidence type="ECO:0000313" key="11">
    <source>
        <dbReference type="Proteomes" id="UP000676325"/>
    </source>
</evidence>
<proteinExistence type="inferred from homology"/>
<evidence type="ECO:0000256" key="1">
    <source>
        <dbReference type="ARBA" id="ARBA00004651"/>
    </source>
</evidence>
<dbReference type="CDD" id="cd06261">
    <property type="entry name" value="TM_PBP2"/>
    <property type="match status" value="1"/>
</dbReference>
<evidence type="ECO:0000256" key="8">
    <source>
        <dbReference type="SAM" id="MobiDB-lite"/>
    </source>
</evidence>
<dbReference type="GO" id="GO:0055085">
    <property type="term" value="P:transmembrane transport"/>
    <property type="evidence" value="ECO:0007669"/>
    <property type="project" value="InterPro"/>
</dbReference>
<keyword evidence="4 7" id="KW-0812">Transmembrane</keyword>
<sequence>MRTERRRGGRRGAASGITSPKKGPAALASYAVILVLFLAFLLPFAWLILSSIETGSGLNASPTWHFTLANFKAIMNVATVYQPMLNSLILSAGTAALTVVCSALAAYPLSRFHMRFGRSFLYTILFATGLPITAVMVPVYSLYARFNLVDSEPATVLFMTASSLPFAIWMTKNFMDGVPVSLEEAAWTDGANWLQSLWSVVLPLMAPGIVVVFIFTFVMQWGNFFVPFILLLTPDKQPASVTIYTFFSQYGEVAYGQLAAFSIIYTAPVIALYGVLSKFLGGAFNLTGAVKG</sequence>
<protein>
    <submittedName>
        <fullName evidence="10">Carbohydrate ABC transporter permease</fullName>
    </submittedName>
</protein>
<dbReference type="PROSITE" id="PS50928">
    <property type="entry name" value="ABC_TM1"/>
    <property type="match status" value="1"/>
</dbReference>
<evidence type="ECO:0000256" key="7">
    <source>
        <dbReference type="RuleBase" id="RU363032"/>
    </source>
</evidence>
<feature type="transmembrane region" description="Helical" evidence="7">
    <location>
        <begin position="27"/>
        <end position="49"/>
    </location>
</feature>
<dbReference type="EMBL" id="JAGSOH010000077">
    <property type="protein sequence ID" value="MBR7829191.1"/>
    <property type="molecule type" value="Genomic_DNA"/>
</dbReference>
<dbReference type="InterPro" id="IPR050901">
    <property type="entry name" value="BP-dep_ABC_trans_perm"/>
</dbReference>
<feature type="transmembrane region" description="Helical" evidence="7">
    <location>
        <begin position="88"/>
        <end position="107"/>
    </location>
</feature>
<organism evidence="10 11">
    <name type="scientific">Actinospica acidithermotolerans</name>
    <dbReference type="NCBI Taxonomy" id="2828514"/>
    <lineage>
        <taxon>Bacteria</taxon>
        <taxon>Bacillati</taxon>
        <taxon>Actinomycetota</taxon>
        <taxon>Actinomycetes</taxon>
        <taxon>Catenulisporales</taxon>
        <taxon>Actinospicaceae</taxon>
        <taxon>Actinospica</taxon>
    </lineage>
</organism>
<dbReference type="InterPro" id="IPR000515">
    <property type="entry name" value="MetI-like"/>
</dbReference>
<evidence type="ECO:0000256" key="2">
    <source>
        <dbReference type="ARBA" id="ARBA00022448"/>
    </source>
</evidence>
<feature type="transmembrane region" description="Helical" evidence="7">
    <location>
        <begin position="253"/>
        <end position="276"/>
    </location>
</feature>
<evidence type="ECO:0000256" key="5">
    <source>
        <dbReference type="ARBA" id="ARBA00022989"/>
    </source>
</evidence>
<dbReference type="GO" id="GO:0005886">
    <property type="term" value="C:plasma membrane"/>
    <property type="evidence" value="ECO:0007669"/>
    <property type="project" value="UniProtKB-SubCell"/>
</dbReference>
<dbReference type="PANTHER" id="PTHR32243">
    <property type="entry name" value="MALTOSE TRANSPORT SYSTEM PERMEASE-RELATED"/>
    <property type="match status" value="1"/>
</dbReference>
<evidence type="ECO:0000256" key="6">
    <source>
        <dbReference type="ARBA" id="ARBA00023136"/>
    </source>
</evidence>
<dbReference type="RefSeq" id="WP_212520335.1">
    <property type="nucleotide sequence ID" value="NZ_JAGSOH010000077.1"/>
</dbReference>
<keyword evidence="3" id="KW-1003">Cell membrane</keyword>
<evidence type="ECO:0000259" key="9">
    <source>
        <dbReference type="PROSITE" id="PS50928"/>
    </source>
</evidence>
<keyword evidence="11" id="KW-1185">Reference proteome</keyword>
<keyword evidence="2 7" id="KW-0813">Transport</keyword>
<evidence type="ECO:0000313" key="10">
    <source>
        <dbReference type="EMBL" id="MBR7829191.1"/>
    </source>
</evidence>
<reference evidence="10" key="1">
    <citation type="submission" date="2021-04" db="EMBL/GenBank/DDBJ databases">
        <title>Genome based classification of Actinospica acidithermotolerans sp. nov., an actinobacterium isolated from an Indonesian hot spring.</title>
        <authorList>
            <person name="Kusuma A.B."/>
            <person name="Putra K.E."/>
            <person name="Nafisah S."/>
            <person name="Loh J."/>
            <person name="Nouioui I."/>
            <person name="Goodfellow M."/>
        </authorList>
    </citation>
    <scope>NUCLEOTIDE SEQUENCE</scope>
    <source>
        <strain evidence="10">MGRD01-02</strain>
    </source>
</reference>
<keyword evidence="5 7" id="KW-1133">Transmembrane helix</keyword>